<dbReference type="GO" id="GO:0016491">
    <property type="term" value="F:oxidoreductase activity"/>
    <property type="evidence" value="ECO:0007669"/>
    <property type="project" value="TreeGrafter"/>
</dbReference>
<organism evidence="2 3">
    <name type="scientific">Aurantiacibacter rhizosphaerae</name>
    <dbReference type="NCBI Taxonomy" id="2691582"/>
    <lineage>
        <taxon>Bacteria</taxon>
        <taxon>Pseudomonadati</taxon>
        <taxon>Pseudomonadota</taxon>
        <taxon>Alphaproteobacteria</taxon>
        <taxon>Sphingomonadales</taxon>
        <taxon>Erythrobacteraceae</taxon>
        <taxon>Aurantiacibacter</taxon>
    </lineage>
</organism>
<dbReference type="GO" id="GO:0008202">
    <property type="term" value="P:steroid metabolic process"/>
    <property type="evidence" value="ECO:0007669"/>
    <property type="project" value="TreeGrafter"/>
</dbReference>
<dbReference type="Pfam" id="PF00106">
    <property type="entry name" value="adh_short"/>
    <property type="match status" value="1"/>
</dbReference>
<reference evidence="2 3" key="2">
    <citation type="submission" date="2020-02" db="EMBL/GenBank/DDBJ databases">
        <title>Erythrobacter dongmakensis sp. nov., isolated from a tidal mudflat.</title>
        <authorList>
            <person name="Kim I.S."/>
        </authorList>
    </citation>
    <scope>NUCLEOTIDE SEQUENCE [LARGE SCALE GENOMIC DNA]</scope>
    <source>
        <strain evidence="2 3">GH3-10</strain>
    </source>
</reference>
<reference evidence="2 3" key="1">
    <citation type="submission" date="2019-12" db="EMBL/GenBank/DDBJ databases">
        <authorList>
            <person name="Lee S.D."/>
        </authorList>
    </citation>
    <scope>NUCLEOTIDE SEQUENCE [LARGE SCALE GENOMIC DNA]</scope>
    <source>
        <strain evidence="2 3">GH3-10</strain>
    </source>
</reference>
<name>A0A844XIC7_9SPHN</name>
<evidence type="ECO:0000259" key="1">
    <source>
        <dbReference type="SMART" id="SM00822"/>
    </source>
</evidence>
<dbReference type="SMART" id="SM00822">
    <property type="entry name" value="PKS_KR"/>
    <property type="match status" value="1"/>
</dbReference>
<dbReference type="InterPro" id="IPR002347">
    <property type="entry name" value="SDR_fam"/>
</dbReference>
<proteinExistence type="predicted"/>
<dbReference type="AlphaFoldDB" id="A0A844XIC7"/>
<dbReference type="InterPro" id="IPR020904">
    <property type="entry name" value="Sc_DH/Rdtase_CS"/>
</dbReference>
<sequence>MRSILVTGAAGGVGRALAVRLAARGDRVFACARSTAQIAELESDRITAIAMDVSDTKSVEQGFATLDHRIGDAALDAVVHCAAMAPLGTVEFTSPDDYAHVHNVNTLGALRVSQASFARMRQGGDKRLILLSSLWGRLSGPLVSNYAASKHALEAIVDSLRRETESSGIRISVVEPGVIKTKMFTNQTAEILNKIVDLSEDEREHYLPLYQSYLKLFEQSAKTAITADQCVDRVIEVLDAKKPRTRYLVGADAKLLVRLASWMSDSALDKLFFRMTR</sequence>
<feature type="domain" description="Ketoreductase" evidence="1">
    <location>
        <begin position="2"/>
        <end position="182"/>
    </location>
</feature>
<evidence type="ECO:0000313" key="3">
    <source>
        <dbReference type="Proteomes" id="UP000461409"/>
    </source>
</evidence>
<evidence type="ECO:0000313" key="2">
    <source>
        <dbReference type="EMBL" id="MWV29304.1"/>
    </source>
</evidence>
<dbReference type="PANTHER" id="PTHR43313:SF1">
    <property type="entry name" value="3BETA-HYDROXYSTEROID DEHYDROGENASE DHS-16"/>
    <property type="match status" value="1"/>
</dbReference>
<protein>
    <submittedName>
        <fullName evidence="2">SDR family NAD(P)-dependent oxidoreductase</fullName>
    </submittedName>
</protein>
<dbReference type="PROSITE" id="PS00061">
    <property type="entry name" value="ADH_SHORT"/>
    <property type="match status" value="1"/>
</dbReference>
<dbReference type="RefSeq" id="WP_160486975.1">
    <property type="nucleotide sequence ID" value="NZ_WUBR01000004.1"/>
</dbReference>
<dbReference type="SUPFAM" id="SSF51735">
    <property type="entry name" value="NAD(P)-binding Rossmann-fold domains"/>
    <property type="match status" value="1"/>
</dbReference>
<keyword evidence="3" id="KW-1185">Reference proteome</keyword>
<dbReference type="PANTHER" id="PTHR43313">
    <property type="entry name" value="SHORT-CHAIN DEHYDROGENASE/REDUCTASE FAMILY 9C"/>
    <property type="match status" value="1"/>
</dbReference>
<dbReference type="InterPro" id="IPR036291">
    <property type="entry name" value="NAD(P)-bd_dom_sf"/>
</dbReference>
<dbReference type="InterPro" id="IPR057326">
    <property type="entry name" value="KR_dom"/>
</dbReference>
<dbReference type="PRINTS" id="PR00081">
    <property type="entry name" value="GDHRDH"/>
</dbReference>
<gene>
    <name evidence="2" type="ORF">GRF63_15470</name>
</gene>
<comment type="caution">
    <text evidence="2">The sequence shown here is derived from an EMBL/GenBank/DDBJ whole genome shotgun (WGS) entry which is preliminary data.</text>
</comment>
<accession>A0A844XIC7</accession>
<dbReference type="EMBL" id="WUBR01000004">
    <property type="protein sequence ID" value="MWV29304.1"/>
    <property type="molecule type" value="Genomic_DNA"/>
</dbReference>
<dbReference type="Proteomes" id="UP000461409">
    <property type="component" value="Unassembled WGS sequence"/>
</dbReference>
<dbReference type="Gene3D" id="3.40.50.720">
    <property type="entry name" value="NAD(P)-binding Rossmann-like Domain"/>
    <property type="match status" value="1"/>
</dbReference>